<gene>
    <name evidence="1" type="ORF">GCM10007157_26570</name>
</gene>
<evidence type="ECO:0000313" key="2">
    <source>
        <dbReference type="Proteomes" id="UP000623776"/>
    </source>
</evidence>
<sequence length="59" mass="6113">MRWAAAARNDEAAATFGGSIGNAGALLRGCAPLTPRYGYIANIEYGGTGTDIPVARRND</sequence>
<protein>
    <submittedName>
        <fullName evidence="1">Uncharacterized protein</fullName>
    </submittedName>
</protein>
<dbReference type="EMBL" id="BMXN01000017">
    <property type="protein sequence ID" value="GGW33496.1"/>
    <property type="molecule type" value="Genomic_DNA"/>
</dbReference>
<proteinExistence type="predicted"/>
<organism evidence="1 2">
    <name type="scientific">Vreelandella hamiltonii</name>
    <dbReference type="NCBI Taxonomy" id="502829"/>
    <lineage>
        <taxon>Bacteria</taxon>
        <taxon>Pseudomonadati</taxon>
        <taxon>Pseudomonadota</taxon>
        <taxon>Gammaproteobacteria</taxon>
        <taxon>Oceanospirillales</taxon>
        <taxon>Halomonadaceae</taxon>
        <taxon>Vreelandella</taxon>
    </lineage>
</organism>
<dbReference type="AlphaFoldDB" id="A0A8H9I6M3"/>
<reference evidence="2" key="1">
    <citation type="journal article" date="2019" name="Int. J. Syst. Evol. Microbiol.">
        <title>The Global Catalogue of Microorganisms (GCM) 10K type strain sequencing project: providing services to taxonomists for standard genome sequencing and annotation.</title>
        <authorList>
            <consortium name="The Broad Institute Genomics Platform"/>
            <consortium name="The Broad Institute Genome Sequencing Center for Infectious Disease"/>
            <person name="Wu L."/>
            <person name="Ma J."/>
        </authorList>
    </citation>
    <scope>NUCLEOTIDE SEQUENCE [LARGE SCALE GENOMIC DNA]</scope>
    <source>
        <strain evidence="2">KCTC 22154</strain>
    </source>
</reference>
<dbReference type="Proteomes" id="UP000623776">
    <property type="component" value="Unassembled WGS sequence"/>
</dbReference>
<name>A0A8H9I6M3_9GAMM</name>
<comment type="caution">
    <text evidence="1">The sequence shown here is derived from an EMBL/GenBank/DDBJ whole genome shotgun (WGS) entry which is preliminary data.</text>
</comment>
<accession>A0A8H9I6M3</accession>
<evidence type="ECO:0000313" key="1">
    <source>
        <dbReference type="EMBL" id="GGW33496.1"/>
    </source>
</evidence>
<keyword evidence="2" id="KW-1185">Reference proteome</keyword>